<gene>
    <name evidence="3" type="primary">CSON010838</name>
</gene>
<feature type="compositionally biased region" description="Basic residues" evidence="1">
    <location>
        <begin position="423"/>
        <end position="435"/>
    </location>
</feature>
<dbReference type="PANTHER" id="PTHR23287:SF16">
    <property type="entry name" value="TECTONIN BETA-PROPELLER REPEAT-CONTAINING PROTEIN 2"/>
    <property type="match status" value="1"/>
</dbReference>
<dbReference type="SUPFAM" id="SSF50978">
    <property type="entry name" value="WD40 repeat-like"/>
    <property type="match status" value="1"/>
</dbReference>
<name>A0A336M2M9_CULSO</name>
<dbReference type="EMBL" id="UFQS01000449">
    <property type="protein sequence ID" value="SSX04107.1"/>
    <property type="molecule type" value="Genomic_DNA"/>
</dbReference>
<dbReference type="GO" id="GO:0005737">
    <property type="term" value="C:cytoplasm"/>
    <property type="evidence" value="ECO:0007669"/>
    <property type="project" value="GOC"/>
</dbReference>
<evidence type="ECO:0000256" key="1">
    <source>
        <dbReference type="SAM" id="MobiDB-lite"/>
    </source>
</evidence>
<reference evidence="3" key="2">
    <citation type="submission" date="2018-07" db="EMBL/GenBank/DDBJ databases">
        <authorList>
            <person name="Quirk P.G."/>
            <person name="Krulwich T.A."/>
        </authorList>
    </citation>
    <scope>NUCLEOTIDE SEQUENCE</scope>
</reference>
<dbReference type="VEuPathDB" id="VectorBase:CSON010838"/>
<dbReference type="GO" id="GO:0032527">
    <property type="term" value="P:protein exit from endoplasmic reticulum"/>
    <property type="evidence" value="ECO:0007669"/>
    <property type="project" value="TreeGrafter"/>
</dbReference>
<dbReference type="EMBL" id="UFQT01000449">
    <property type="protein sequence ID" value="SSX24472.1"/>
    <property type="molecule type" value="Genomic_DNA"/>
</dbReference>
<proteinExistence type="predicted"/>
<dbReference type="SMART" id="SM00320">
    <property type="entry name" value="WD40"/>
    <property type="match status" value="2"/>
</dbReference>
<dbReference type="PANTHER" id="PTHR23287">
    <property type="entry name" value="RUBY-EYE2-LIKE PROTEIN"/>
    <property type="match status" value="1"/>
</dbReference>
<evidence type="ECO:0000313" key="3">
    <source>
        <dbReference type="EMBL" id="SSX24472.1"/>
    </source>
</evidence>
<feature type="region of interest" description="Disordered" evidence="1">
    <location>
        <begin position="413"/>
        <end position="449"/>
    </location>
</feature>
<dbReference type="InterPro" id="IPR036322">
    <property type="entry name" value="WD40_repeat_dom_sf"/>
</dbReference>
<dbReference type="InterPro" id="IPR015943">
    <property type="entry name" value="WD40/YVTN_repeat-like_dom_sf"/>
</dbReference>
<reference evidence="2" key="1">
    <citation type="submission" date="2018-04" db="EMBL/GenBank/DDBJ databases">
        <authorList>
            <person name="Go L.Y."/>
            <person name="Mitchell J.A."/>
        </authorList>
    </citation>
    <scope>NUCLEOTIDE SEQUENCE</scope>
    <source>
        <tissue evidence="2">Whole organism</tissue>
    </source>
</reference>
<dbReference type="InterPro" id="IPR001680">
    <property type="entry name" value="WD40_rpt"/>
</dbReference>
<dbReference type="AlphaFoldDB" id="A0A336M2M9"/>
<protein>
    <submittedName>
        <fullName evidence="3">CSON010838 protein</fullName>
    </submittedName>
</protein>
<sequence>MIDPDNIKEWAPLNDLLSKIPVKSGLLKTFDQNLSCIEFLQEFIALGTDSGMVLWYNRTKKELQKLRTDSSSAVISCLEVVDSVDLMVACGDESGRLTIFQIEKEHPPDVRILLKQKPKPIERYTINGAHKHLIKSLAWSKNGMKLFSGDKAGVICLTEIDYQNHTSHSKEIINEFHEIVQIAVRESYLLCSTTFRTIICHKEQNDSWTVSQVGKKDRKTLCKLGATFLGTKQNRFLIATRPGYRFWLSDLQGNVTKTLILKDELIKKDYHTIPLINPSKYPMTWTPLNFGIVYPYGDERIVTCGDNVVYLINLKSLKIERVVDQLRGVLDIAVNFPEIFILETSRSVIRLSTEPEAFKSENEFKIDAGEECLVDLPPILPFIPDGVPKALEKSHEIVCKKLEQYRQIDTTNDDPILFESRSGRKKSKDRSRKSSTKNAPIKSDTDSSQIALQNEQKIDIKNEIESILSEQQESYKSYSTYMDVSVYNNLDVQIPVINKADRELKERELAKELEIEPVSLEPIDQMTAKSNSMTWSYPIPASSSHSIDTAHKFMTKKKRDNPYFVFDEMSASVSDDEKLMESNLSDDMKKVMISGPNKKSTKKPRELPLTKNSMSKSVYDKPSPSGVAILDISDYMKIPSLWNKMERVEDSDGVQDIDDSNDIANEWEIV</sequence>
<evidence type="ECO:0000313" key="2">
    <source>
        <dbReference type="EMBL" id="SSX04107.1"/>
    </source>
</evidence>
<organism evidence="3">
    <name type="scientific">Culicoides sonorensis</name>
    <name type="common">Biting midge</name>
    <dbReference type="NCBI Taxonomy" id="179676"/>
    <lineage>
        <taxon>Eukaryota</taxon>
        <taxon>Metazoa</taxon>
        <taxon>Ecdysozoa</taxon>
        <taxon>Arthropoda</taxon>
        <taxon>Hexapoda</taxon>
        <taxon>Insecta</taxon>
        <taxon>Pterygota</taxon>
        <taxon>Neoptera</taxon>
        <taxon>Endopterygota</taxon>
        <taxon>Diptera</taxon>
        <taxon>Nematocera</taxon>
        <taxon>Chironomoidea</taxon>
        <taxon>Ceratopogonidae</taxon>
        <taxon>Ceratopogoninae</taxon>
        <taxon>Culicoides</taxon>
        <taxon>Monoculicoides</taxon>
    </lineage>
</organism>
<dbReference type="Gene3D" id="2.130.10.10">
    <property type="entry name" value="YVTN repeat-like/Quinoprotein amine dehydrogenase"/>
    <property type="match status" value="1"/>
</dbReference>
<accession>A0A336M2M9</accession>